<evidence type="ECO:0000313" key="6">
    <source>
        <dbReference type="EMBL" id="KAL3277088.1"/>
    </source>
</evidence>
<dbReference type="PRINTS" id="PR01217">
    <property type="entry name" value="PRICHEXTENSN"/>
</dbReference>
<dbReference type="InterPro" id="IPR035940">
    <property type="entry name" value="CAP_sf"/>
</dbReference>
<dbReference type="Proteomes" id="UP001516400">
    <property type="component" value="Unassembled WGS sequence"/>
</dbReference>
<comment type="caution">
    <text evidence="6">The sequence shown here is derived from an EMBL/GenBank/DDBJ whole genome shotgun (WGS) entry which is preliminary data.</text>
</comment>
<reference evidence="6 7" key="1">
    <citation type="journal article" date="2021" name="BMC Biol.">
        <title>Horizontally acquired antibacterial genes associated with adaptive radiation of ladybird beetles.</title>
        <authorList>
            <person name="Li H.S."/>
            <person name="Tang X.F."/>
            <person name="Huang Y.H."/>
            <person name="Xu Z.Y."/>
            <person name="Chen M.L."/>
            <person name="Du X.Y."/>
            <person name="Qiu B.Y."/>
            <person name="Chen P.T."/>
            <person name="Zhang W."/>
            <person name="Slipinski A."/>
            <person name="Escalona H.E."/>
            <person name="Waterhouse R.M."/>
            <person name="Zwick A."/>
            <person name="Pang H."/>
        </authorList>
    </citation>
    <scope>NUCLEOTIDE SEQUENCE [LARGE SCALE GENOMIC DNA]</scope>
    <source>
        <strain evidence="6">SYSU2018</strain>
    </source>
</reference>
<gene>
    <name evidence="6" type="ORF">HHI36_012446</name>
</gene>
<feature type="domain" description="SCP" evidence="5">
    <location>
        <begin position="57"/>
        <end position="211"/>
    </location>
</feature>
<evidence type="ECO:0000256" key="1">
    <source>
        <dbReference type="ARBA" id="ARBA00004613"/>
    </source>
</evidence>
<evidence type="ECO:0000256" key="3">
    <source>
        <dbReference type="SAM" id="MobiDB-lite"/>
    </source>
</evidence>
<name>A0ABD2NEM8_9CUCU</name>
<accession>A0ABD2NEM8</accession>
<organism evidence="6 7">
    <name type="scientific">Cryptolaemus montrouzieri</name>
    <dbReference type="NCBI Taxonomy" id="559131"/>
    <lineage>
        <taxon>Eukaryota</taxon>
        <taxon>Metazoa</taxon>
        <taxon>Ecdysozoa</taxon>
        <taxon>Arthropoda</taxon>
        <taxon>Hexapoda</taxon>
        <taxon>Insecta</taxon>
        <taxon>Pterygota</taxon>
        <taxon>Neoptera</taxon>
        <taxon>Endopterygota</taxon>
        <taxon>Coleoptera</taxon>
        <taxon>Polyphaga</taxon>
        <taxon>Cucujiformia</taxon>
        <taxon>Coccinelloidea</taxon>
        <taxon>Coccinellidae</taxon>
        <taxon>Scymninae</taxon>
        <taxon>Scymnini</taxon>
        <taxon>Cryptolaemus</taxon>
    </lineage>
</organism>
<evidence type="ECO:0000313" key="7">
    <source>
        <dbReference type="Proteomes" id="UP001516400"/>
    </source>
</evidence>
<dbReference type="SMART" id="SM00198">
    <property type="entry name" value="SCP"/>
    <property type="match status" value="1"/>
</dbReference>
<keyword evidence="4" id="KW-0732">Signal</keyword>
<dbReference type="Gene3D" id="3.40.33.10">
    <property type="entry name" value="CAP"/>
    <property type="match status" value="1"/>
</dbReference>
<keyword evidence="2" id="KW-0964">Secreted</keyword>
<dbReference type="CDD" id="cd05380">
    <property type="entry name" value="CAP_euk"/>
    <property type="match status" value="1"/>
</dbReference>
<dbReference type="AlphaFoldDB" id="A0ABD2NEM8"/>
<evidence type="ECO:0000256" key="4">
    <source>
        <dbReference type="SAM" id="SignalP"/>
    </source>
</evidence>
<dbReference type="GO" id="GO:0005576">
    <property type="term" value="C:extracellular region"/>
    <property type="evidence" value="ECO:0007669"/>
    <property type="project" value="UniProtKB-SubCell"/>
</dbReference>
<dbReference type="EMBL" id="JABFTP020000103">
    <property type="protein sequence ID" value="KAL3277088.1"/>
    <property type="molecule type" value="Genomic_DNA"/>
</dbReference>
<evidence type="ECO:0000259" key="5">
    <source>
        <dbReference type="SMART" id="SM00198"/>
    </source>
</evidence>
<feature type="signal peptide" evidence="4">
    <location>
        <begin position="1"/>
        <end position="18"/>
    </location>
</feature>
<dbReference type="InterPro" id="IPR014044">
    <property type="entry name" value="CAP_dom"/>
</dbReference>
<feature type="region of interest" description="Disordered" evidence="3">
    <location>
        <begin position="247"/>
        <end position="272"/>
    </location>
</feature>
<protein>
    <recommendedName>
        <fullName evidence="5">SCP domain-containing protein</fullName>
    </recommendedName>
</protein>
<comment type="subcellular location">
    <subcellularLocation>
        <location evidence="1">Secreted</location>
    </subcellularLocation>
</comment>
<keyword evidence="7" id="KW-1185">Reference proteome</keyword>
<feature type="region of interest" description="Disordered" evidence="3">
    <location>
        <begin position="730"/>
        <end position="766"/>
    </location>
</feature>
<evidence type="ECO:0000256" key="2">
    <source>
        <dbReference type="ARBA" id="ARBA00022525"/>
    </source>
</evidence>
<sequence length="859" mass="97554">MFFVHRTLILLLFYYSYGGRYFMKPSFPNYCNINAKCKPACNCEVYPNCSLLPMDETVRRTILFYHNQIRDIQSAGEPQPSGITMLQYDMQLEGISRCWAARCDNEYSICFKTPKFQETSQAVGGLILEREESPNIFLWLQMMSYWLGQAEIVSTESIHRLPSGESSKNMHNFAQLMSDKVLSVGCAWSILTTDNWLMFVCTYGPRGPISGEEIYRTGYPCSNCPSNYSCDYVKPFERLCKPQVKHPIPPKSSISSPFPSPSPELTEPEHTETISRKLQESTELPTHEVWSMNPMPPLPLIPDETTRKPLQISSFPTFPPQTSSFHILSQQSQLFTQQEGFLQNQVQWQQPQYQQPELQQAEFQQGDFNQPQVQNVLNQQSFPQGPLHQTFPPPQTLSILTQDPLYQFQLPGEQQLSQQLSPFHRNEVEIHPTTEMYPTSETVNQIITLMNEKGNLRTEMSQLEVSEQHLYFQNDSLIPILYPQQPQELTSSSKSQEVPRFFSENTIGDTRLSTQLPLMFPEFLLSSTLINRIEIPSQEVMETQPPFLPRISPYPPIQHIGTPVPSWQYESDPPIPPPPIEGYPQYLFSSSSTPKTPQPPPLVRPWFTAQKLDISYKTTKLPFFLQQDSQLASLPYSEKMALQTPPLSNIPPLPPPPPPLPHTGPMFHPVPLPPPLSYFPPQPPPLPRALSISDSFSLPLTIPPPPPSLPPPQLLSLLFPLSPSLPPPLPPSLPPSLPPLPPPSLKPPQLPPLPPSLPPLLPPPLPPPPFRLLSPPNFPQIPPRPPQLGIESQQSPLQTPLRIIYSQTPLTALHQHTTELFEFTTRKTKLSLRHYHSLTERHRNSPLLILCLIVIKYIW</sequence>
<feature type="chain" id="PRO_5044828484" description="SCP domain-containing protein" evidence="4">
    <location>
        <begin position="19"/>
        <end position="859"/>
    </location>
</feature>
<dbReference type="SUPFAM" id="SSF55797">
    <property type="entry name" value="PR-1-like"/>
    <property type="match status" value="1"/>
</dbReference>
<proteinExistence type="predicted"/>
<dbReference type="Pfam" id="PF00188">
    <property type="entry name" value="CAP"/>
    <property type="match status" value="1"/>
</dbReference>